<dbReference type="GO" id="GO:0005783">
    <property type="term" value="C:endoplasmic reticulum"/>
    <property type="evidence" value="ECO:0007669"/>
    <property type="project" value="TreeGrafter"/>
</dbReference>
<keyword evidence="4" id="KW-1133">Transmembrane helix</keyword>
<evidence type="ECO:0000313" key="5">
    <source>
        <dbReference type="EMBL" id="VVC26032.1"/>
    </source>
</evidence>
<dbReference type="Pfam" id="PF00106">
    <property type="entry name" value="adh_short"/>
    <property type="match status" value="2"/>
</dbReference>
<dbReference type="CDD" id="cd05356">
    <property type="entry name" value="17beta-HSD1_like_SDR_c"/>
    <property type="match status" value="1"/>
</dbReference>
<evidence type="ECO:0000256" key="4">
    <source>
        <dbReference type="SAM" id="Phobius"/>
    </source>
</evidence>
<evidence type="ECO:0000256" key="3">
    <source>
        <dbReference type="RuleBase" id="RU000363"/>
    </source>
</evidence>
<dbReference type="PRINTS" id="PR00080">
    <property type="entry name" value="SDRFAMILY"/>
</dbReference>
<dbReference type="AlphaFoldDB" id="A0A5E4M4B3"/>
<keyword evidence="6" id="KW-1185">Reference proteome</keyword>
<dbReference type="InterPro" id="IPR051019">
    <property type="entry name" value="VLCFA-Steroid_DH"/>
</dbReference>
<dbReference type="InterPro" id="IPR036291">
    <property type="entry name" value="NAD(P)-bd_dom_sf"/>
</dbReference>
<keyword evidence="4" id="KW-0812">Transmembrane</keyword>
<reference evidence="5 6" key="1">
    <citation type="submission" date="2019-08" db="EMBL/GenBank/DDBJ databases">
        <authorList>
            <person name="Alioto T."/>
            <person name="Alioto T."/>
            <person name="Gomez Garrido J."/>
        </authorList>
    </citation>
    <scope>NUCLEOTIDE SEQUENCE [LARGE SCALE GENOMIC DNA]</scope>
</reference>
<dbReference type="GO" id="GO:0016491">
    <property type="term" value="F:oxidoreductase activity"/>
    <property type="evidence" value="ECO:0007669"/>
    <property type="project" value="UniProtKB-KW"/>
</dbReference>
<dbReference type="Proteomes" id="UP000325440">
    <property type="component" value="Unassembled WGS sequence"/>
</dbReference>
<dbReference type="PRINTS" id="PR00081">
    <property type="entry name" value="GDHRDH"/>
</dbReference>
<dbReference type="InterPro" id="IPR002347">
    <property type="entry name" value="SDR_fam"/>
</dbReference>
<sequence length="463" mass="50111">MDLCRWPGWTAGLVCAAVIVRWWLVPWALWLGRRALCWGRYAVSRPRPPGSGGPRRPRPSACPCCGGVDFDGMAGRWAVVTGCTDGIGKEYALQLADRGMNVALVSRNANKLRDVAREIHDRHGRKVRTRVVVADFTSAGRGPVTLTETFESVSRGLAGLDVAVLVNNAGMANAKPDRFTDMTAADGHGIVECNALAAVAMCRVVIPLMSEGGRRCRMLFGDDGDGDDEHLTLLLSTTPEPPPPTPDTRGGVVVNVGSASFQLPFPTYAVYAATKSFLEKFSVELAAEYDALNGQPTYCSPVAVRCLTPGVVATKMTRMRPSGDEGPLTFLPGPRAYARHSLRSLGCHCACRLIRRDERTRDDRETGTAGARGSPRDCDREGVLAGVLSAVFDSPSSPFSVGCAGVTTTGYLPHTLMMMMGHAVVWTMGRSFLSNFVYEYLSRTRDRIVRRNAKKAEEKAAKI</sequence>
<name>A0A5E4M4B3_9HEMI</name>
<dbReference type="OrthoDB" id="5545019at2759"/>
<dbReference type="PANTHER" id="PTHR43899">
    <property type="entry name" value="RH59310P"/>
    <property type="match status" value="1"/>
</dbReference>
<organism evidence="5 6">
    <name type="scientific">Cinara cedri</name>
    <dbReference type="NCBI Taxonomy" id="506608"/>
    <lineage>
        <taxon>Eukaryota</taxon>
        <taxon>Metazoa</taxon>
        <taxon>Ecdysozoa</taxon>
        <taxon>Arthropoda</taxon>
        <taxon>Hexapoda</taxon>
        <taxon>Insecta</taxon>
        <taxon>Pterygota</taxon>
        <taxon>Neoptera</taxon>
        <taxon>Paraneoptera</taxon>
        <taxon>Hemiptera</taxon>
        <taxon>Sternorrhyncha</taxon>
        <taxon>Aphidomorpha</taxon>
        <taxon>Aphidoidea</taxon>
        <taxon>Aphididae</taxon>
        <taxon>Lachninae</taxon>
        <taxon>Cinara</taxon>
    </lineage>
</organism>
<dbReference type="PANTHER" id="PTHR43899:SF13">
    <property type="entry name" value="RH59310P"/>
    <property type="match status" value="1"/>
</dbReference>
<dbReference type="EMBL" id="CABPRJ010000024">
    <property type="protein sequence ID" value="VVC26032.1"/>
    <property type="molecule type" value="Genomic_DNA"/>
</dbReference>
<gene>
    <name evidence="5" type="ORF">CINCED_3A010368</name>
</gene>
<dbReference type="Gene3D" id="3.40.50.720">
    <property type="entry name" value="NAD(P)-binding Rossmann-like Domain"/>
    <property type="match status" value="1"/>
</dbReference>
<keyword evidence="2" id="KW-0560">Oxidoreductase</keyword>
<keyword evidence="4" id="KW-0472">Membrane</keyword>
<protein>
    <submittedName>
        <fullName evidence="5">Short-chain dehydrogenase/reductase SDR,NAD(P)-binding domain</fullName>
    </submittedName>
</protein>
<dbReference type="SUPFAM" id="SSF51735">
    <property type="entry name" value="NAD(P)-binding Rossmann-fold domains"/>
    <property type="match status" value="1"/>
</dbReference>
<evidence type="ECO:0000256" key="2">
    <source>
        <dbReference type="ARBA" id="ARBA00023002"/>
    </source>
</evidence>
<evidence type="ECO:0000256" key="1">
    <source>
        <dbReference type="ARBA" id="ARBA00006484"/>
    </source>
</evidence>
<proteinExistence type="inferred from homology"/>
<feature type="transmembrane region" description="Helical" evidence="4">
    <location>
        <begin position="6"/>
        <end position="24"/>
    </location>
</feature>
<comment type="similarity">
    <text evidence="1 3">Belongs to the short-chain dehydrogenases/reductases (SDR) family.</text>
</comment>
<evidence type="ECO:0000313" key="6">
    <source>
        <dbReference type="Proteomes" id="UP000325440"/>
    </source>
</evidence>
<accession>A0A5E4M4B3</accession>